<dbReference type="CDD" id="cd01389">
    <property type="entry name" value="HMG-box_ROX1-like"/>
    <property type="match status" value="1"/>
</dbReference>
<keyword evidence="2" id="KW-0804">Transcription</keyword>
<evidence type="ECO:0000313" key="6">
    <source>
        <dbReference type="EMBL" id="KAJ3489998.1"/>
    </source>
</evidence>
<feature type="compositionally biased region" description="Basic and acidic residues" evidence="4">
    <location>
        <begin position="99"/>
        <end position="110"/>
    </location>
</feature>
<evidence type="ECO:0000259" key="5">
    <source>
        <dbReference type="PROSITE" id="PS50118"/>
    </source>
</evidence>
<keyword evidence="1 3" id="KW-0238">DNA-binding</keyword>
<dbReference type="InterPro" id="IPR009071">
    <property type="entry name" value="HMG_box_dom"/>
</dbReference>
<dbReference type="InterPro" id="IPR050140">
    <property type="entry name" value="SRY-related_HMG-box_TF-like"/>
</dbReference>
<comment type="caution">
    <text evidence="6">The sequence shown here is derived from an EMBL/GenBank/DDBJ whole genome shotgun (WGS) entry which is preliminary data.</text>
</comment>
<reference evidence="6" key="1">
    <citation type="submission" date="2022-07" db="EMBL/GenBank/DDBJ databases">
        <title>Genome Sequence of Physisporinus lineatus.</title>
        <authorList>
            <person name="Buettner E."/>
        </authorList>
    </citation>
    <scope>NUCLEOTIDE SEQUENCE</scope>
    <source>
        <strain evidence="6">VT162</strain>
    </source>
</reference>
<dbReference type="Proteomes" id="UP001212997">
    <property type="component" value="Unassembled WGS sequence"/>
</dbReference>
<evidence type="ECO:0000256" key="3">
    <source>
        <dbReference type="PROSITE-ProRule" id="PRU00267"/>
    </source>
</evidence>
<feature type="DNA-binding region" description="HMG box" evidence="3">
    <location>
        <begin position="22"/>
        <end position="90"/>
    </location>
</feature>
<evidence type="ECO:0000313" key="7">
    <source>
        <dbReference type="Proteomes" id="UP001212997"/>
    </source>
</evidence>
<organism evidence="6 7">
    <name type="scientific">Meripilus lineatus</name>
    <dbReference type="NCBI Taxonomy" id="2056292"/>
    <lineage>
        <taxon>Eukaryota</taxon>
        <taxon>Fungi</taxon>
        <taxon>Dikarya</taxon>
        <taxon>Basidiomycota</taxon>
        <taxon>Agaricomycotina</taxon>
        <taxon>Agaricomycetes</taxon>
        <taxon>Polyporales</taxon>
        <taxon>Meripilaceae</taxon>
        <taxon>Meripilus</taxon>
    </lineage>
</organism>
<protein>
    <recommendedName>
        <fullName evidence="5">HMG box domain-containing protein</fullName>
    </recommendedName>
</protein>
<feature type="compositionally biased region" description="Polar residues" evidence="4">
    <location>
        <begin position="132"/>
        <end position="159"/>
    </location>
</feature>
<keyword evidence="7" id="KW-1185">Reference proteome</keyword>
<dbReference type="GO" id="GO:0030154">
    <property type="term" value="P:cell differentiation"/>
    <property type="evidence" value="ECO:0007669"/>
    <property type="project" value="TreeGrafter"/>
</dbReference>
<evidence type="ECO:0000256" key="2">
    <source>
        <dbReference type="ARBA" id="ARBA00023163"/>
    </source>
</evidence>
<dbReference type="GO" id="GO:0000978">
    <property type="term" value="F:RNA polymerase II cis-regulatory region sequence-specific DNA binding"/>
    <property type="evidence" value="ECO:0007669"/>
    <property type="project" value="TreeGrafter"/>
</dbReference>
<dbReference type="PANTHER" id="PTHR10270:SF161">
    <property type="entry name" value="SEX-DETERMINING REGION Y PROTEIN"/>
    <property type="match status" value="1"/>
</dbReference>
<name>A0AAD5YMN8_9APHY</name>
<dbReference type="SMART" id="SM00398">
    <property type="entry name" value="HMG"/>
    <property type="match status" value="1"/>
</dbReference>
<dbReference type="AlphaFoldDB" id="A0AAD5YMN8"/>
<dbReference type="Gene3D" id="1.10.30.10">
    <property type="entry name" value="High mobility group box domain"/>
    <property type="match status" value="1"/>
</dbReference>
<dbReference type="InterPro" id="IPR036910">
    <property type="entry name" value="HMG_box_dom_sf"/>
</dbReference>
<gene>
    <name evidence="6" type="ORF">NLI96_g1768</name>
</gene>
<dbReference type="PROSITE" id="PS50118">
    <property type="entry name" value="HMG_BOX_2"/>
    <property type="match status" value="1"/>
</dbReference>
<dbReference type="SUPFAM" id="SSF47095">
    <property type="entry name" value="HMG-box"/>
    <property type="match status" value="1"/>
</dbReference>
<feature type="region of interest" description="Disordered" evidence="4">
    <location>
        <begin position="90"/>
        <end position="159"/>
    </location>
</feature>
<proteinExistence type="predicted"/>
<dbReference type="GO" id="GO:0005634">
    <property type="term" value="C:nucleus"/>
    <property type="evidence" value="ECO:0007669"/>
    <property type="project" value="UniProtKB-UniRule"/>
</dbReference>
<feature type="domain" description="HMG box" evidence="5">
    <location>
        <begin position="22"/>
        <end position="90"/>
    </location>
</feature>
<dbReference type="Pfam" id="PF00505">
    <property type="entry name" value="HMG_box"/>
    <property type="match status" value="1"/>
</dbReference>
<dbReference type="PANTHER" id="PTHR10270">
    <property type="entry name" value="SOX TRANSCRIPTION FACTOR"/>
    <property type="match status" value="1"/>
</dbReference>
<dbReference type="GO" id="GO:0001228">
    <property type="term" value="F:DNA-binding transcription activator activity, RNA polymerase II-specific"/>
    <property type="evidence" value="ECO:0007669"/>
    <property type="project" value="TreeGrafter"/>
</dbReference>
<evidence type="ECO:0000256" key="4">
    <source>
        <dbReference type="SAM" id="MobiDB-lite"/>
    </source>
</evidence>
<sequence>MNRSRRVDLPRKVPRNIREKYIPRPRNCFMIFRSDFAYSLRQSHSQISQVLLSKEAGFWWNCLPPEERRLYEDQAGIELQEHREKYPDYRYKPRRCGGMRREDRLSEPYHQRSRRPGSTSSMLPQVHGPTWCTATPTLPPSSSEQSGISLTSTDGQARSYSSVGPDLPYLLPIEQVTLHGLEVQSCALTLEPGLVFSTSDVPFISRAEIQYGGSEPLVSDTPPHYISGSPSLFDDTTREADLIVVTSEYASDFRASEFGETSAH</sequence>
<keyword evidence="3" id="KW-0539">Nucleus</keyword>
<evidence type="ECO:0000256" key="1">
    <source>
        <dbReference type="ARBA" id="ARBA00023125"/>
    </source>
</evidence>
<dbReference type="EMBL" id="JANAWD010000035">
    <property type="protein sequence ID" value="KAJ3489998.1"/>
    <property type="molecule type" value="Genomic_DNA"/>
</dbReference>
<accession>A0AAD5YMN8</accession>